<proteinExistence type="predicted"/>
<dbReference type="InterPro" id="IPR011528">
    <property type="entry name" value="NERD"/>
</dbReference>
<dbReference type="AlphaFoldDB" id="A0A9D1MRC6"/>
<comment type="caution">
    <text evidence="2">The sequence shown here is derived from an EMBL/GenBank/DDBJ whole genome shotgun (WGS) entry which is preliminary data.</text>
</comment>
<dbReference type="EMBL" id="DVNO01000001">
    <property type="protein sequence ID" value="HIU65019.1"/>
    <property type="molecule type" value="Genomic_DNA"/>
</dbReference>
<gene>
    <name evidence="2" type="ORF">IAC63_00040</name>
</gene>
<feature type="domain" description="NERD" evidence="1">
    <location>
        <begin position="53"/>
        <end position="172"/>
    </location>
</feature>
<evidence type="ECO:0000259" key="1">
    <source>
        <dbReference type="PROSITE" id="PS50965"/>
    </source>
</evidence>
<dbReference type="Pfam" id="PF08378">
    <property type="entry name" value="NERD"/>
    <property type="match status" value="1"/>
</dbReference>
<protein>
    <submittedName>
        <fullName evidence="2">NERD domain-containing protein</fullName>
    </submittedName>
</protein>
<reference evidence="2" key="1">
    <citation type="submission" date="2020-10" db="EMBL/GenBank/DDBJ databases">
        <authorList>
            <person name="Gilroy R."/>
        </authorList>
    </citation>
    <scope>NUCLEOTIDE SEQUENCE</scope>
    <source>
        <strain evidence="2">CHK136-897</strain>
    </source>
</reference>
<dbReference type="PROSITE" id="PS50965">
    <property type="entry name" value="NERD"/>
    <property type="match status" value="1"/>
</dbReference>
<evidence type="ECO:0000313" key="3">
    <source>
        <dbReference type="Proteomes" id="UP000824142"/>
    </source>
</evidence>
<organism evidence="2 3">
    <name type="scientific">Candidatus Enterousia avicola</name>
    <dbReference type="NCBI Taxonomy" id="2840787"/>
    <lineage>
        <taxon>Bacteria</taxon>
        <taxon>Pseudomonadati</taxon>
        <taxon>Pseudomonadota</taxon>
        <taxon>Alphaproteobacteria</taxon>
        <taxon>Candidatus Enterousia</taxon>
    </lineage>
</organism>
<evidence type="ECO:0000313" key="2">
    <source>
        <dbReference type="EMBL" id="HIU65019.1"/>
    </source>
</evidence>
<accession>A0A9D1MRC6</accession>
<dbReference type="Proteomes" id="UP000824142">
    <property type="component" value="Unassembled WGS sequence"/>
</dbReference>
<sequence length="248" mass="28892">MIIFYIIVILFLLYIVIKKHKRKHAHKVGKTFNVFEYLSNKRQLIETVTSLERGTWSERELILKLLKNDFPAGAIFHDLYILKPNGQTSQIDLVLATKVGLIVFEVKDYSGWIFGKGNQQTWTQVLSYGREKNRFYNPILQNKKHIDVLRKQSKQFSKIPIYSVIVFFGSCSLRNISFIPKDTIVTTSYRVIEAIQTIISENEPANYTDKHEIVRILKQAVLNGNDTNIQENHITQIEDMIGKNRLFE</sequence>
<reference evidence="2" key="2">
    <citation type="journal article" date="2021" name="PeerJ">
        <title>Extensive microbial diversity within the chicken gut microbiome revealed by metagenomics and culture.</title>
        <authorList>
            <person name="Gilroy R."/>
            <person name="Ravi A."/>
            <person name="Getino M."/>
            <person name="Pursley I."/>
            <person name="Horton D.L."/>
            <person name="Alikhan N.F."/>
            <person name="Baker D."/>
            <person name="Gharbi K."/>
            <person name="Hall N."/>
            <person name="Watson M."/>
            <person name="Adriaenssens E.M."/>
            <person name="Foster-Nyarko E."/>
            <person name="Jarju S."/>
            <person name="Secka A."/>
            <person name="Antonio M."/>
            <person name="Oren A."/>
            <person name="Chaudhuri R.R."/>
            <person name="La Ragione R."/>
            <person name="Hildebrand F."/>
            <person name="Pallen M.J."/>
        </authorList>
    </citation>
    <scope>NUCLEOTIDE SEQUENCE</scope>
    <source>
        <strain evidence="2">CHK136-897</strain>
    </source>
</reference>
<name>A0A9D1MRC6_9PROT</name>